<dbReference type="Proteomes" id="UP000500857">
    <property type="component" value="Chromosome"/>
</dbReference>
<dbReference type="PROSITE" id="PS00675">
    <property type="entry name" value="SIGMA54_INTERACT_1"/>
    <property type="match status" value="1"/>
</dbReference>
<dbReference type="EMBL" id="CP051167">
    <property type="protein sequence ID" value="QIZ72463.1"/>
    <property type="molecule type" value="Genomic_DNA"/>
</dbReference>
<protein>
    <submittedName>
        <fullName evidence="2">ATP-binding protein</fullName>
    </submittedName>
</protein>
<evidence type="ECO:0000256" key="1">
    <source>
        <dbReference type="SAM" id="MobiDB-lite"/>
    </source>
</evidence>
<feature type="region of interest" description="Disordered" evidence="1">
    <location>
        <begin position="368"/>
        <end position="394"/>
    </location>
</feature>
<sequence length="690" mass="79187">MVSIDRIIKEAVNPFDSTTFRPGNFWQEEQDPQFDVDSIHCDILLEVENCLDCVVRDRRTRTLLLAGDSGSGKSYLLGRIKRRFNRKAFFSYVGPWPESDFIWRHTLRNTVDSLMFVPEGEKQSQLLLWIERLPAFKSQGLMKQVFGERKLFIHQLKGMYPSGIYNANEFFGVLYDLTDPELYPIACEWLKGDDLDEESLKALRVKRAIDTEDAAQKMLANFGKIAAATQPIVLCFDNLDNIDRALDGFINLQALFNVNSIVHNQKLNNFLIVISIITNTWKQHSKRVQAADLARIDVKLRLRPIDLDQAEALLAMRLRSLHAQVEDRPQSPIYPILREDLEAKFPGGKTLPRFALMLGRDRFQAAKNCDRPSRQNSRRDRRKTVESPPVSTSSDPLAAFKLVWLREFDKTRSKITRVRQFAAPELIQMLREAMEALQIRGIQTKLLPSPTYASYSLSYHLPEQLGRIGLVWTEDPNLIGFFHVMKACEKALKQGRCKTLYLVRAERLGTRKNQGNKLYSQIFTGYPHRHILTDMLSVHYLATYHSLVNAACAGELVVGDRTPNLRQLQALVRESQALQECPLLQTLGLFAGYTRIIGVTGMPHKQLGTPEQDRKLDRQVKEFLLALVKTQQIMGRHILLQNALDQFPEADEYRVDRSIEQLCRENEVLILDESVPPRAQLLCVLDVFKR</sequence>
<evidence type="ECO:0000313" key="2">
    <source>
        <dbReference type="EMBL" id="QIZ72463.1"/>
    </source>
</evidence>
<reference evidence="2 3" key="1">
    <citation type="submission" date="2020-04" db="EMBL/GenBank/DDBJ databases">
        <authorList>
            <person name="Basu S."/>
            <person name="Maruthanayagam V."/>
            <person name="Chakraborty S."/>
            <person name="Pramanik A."/>
            <person name="Mukherjee J."/>
            <person name="Brink B."/>
        </authorList>
    </citation>
    <scope>NUCLEOTIDE SEQUENCE [LARGE SCALE GENOMIC DNA]</scope>
    <source>
        <strain evidence="2 3">AP17</strain>
    </source>
</reference>
<accession>A0A6H1U352</accession>
<dbReference type="InterPro" id="IPR025662">
    <property type="entry name" value="Sigma_54_int_dom_ATP-bd_1"/>
</dbReference>
<dbReference type="GO" id="GO:0005524">
    <property type="term" value="F:ATP binding"/>
    <property type="evidence" value="ECO:0007669"/>
    <property type="project" value="UniProtKB-KW"/>
</dbReference>
<name>A0A6H1U352_9CYAN</name>
<organism evidence="2 3">
    <name type="scientific">Oxynema aestuarii AP17</name>
    <dbReference type="NCBI Taxonomy" id="2064643"/>
    <lineage>
        <taxon>Bacteria</taxon>
        <taxon>Bacillati</taxon>
        <taxon>Cyanobacteriota</taxon>
        <taxon>Cyanophyceae</taxon>
        <taxon>Oscillatoriophycideae</taxon>
        <taxon>Oscillatoriales</taxon>
        <taxon>Oscillatoriaceae</taxon>
        <taxon>Oxynema</taxon>
        <taxon>Oxynema aestuarii</taxon>
    </lineage>
</organism>
<keyword evidence="2" id="KW-0067">ATP-binding</keyword>
<dbReference type="Gene3D" id="3.40.50.300">
    <property type="entry name" value="P-loop containing nucleotide triphosphate hydrolases"/>
    <property type="match status" value="1"/>
</dbReference>
<dbReference type="KEGG" id="oxy:HCG48_19285"/>
<keyword evidence="3" id="KW-1185">Reference proteome</keyword>
<dbReference type="RefSeq" id="WP_168570611.1">
    <property type="nucleotide sequence ID" value="NZ_CP051167.1"/>
</dbReference>
<proteinExistence type="predicted"/>
<dbReference type="SUPFAM" id="SSF52540">
    <property type="entry name" value="P-loop containing nucleoside triphosphate hydrolases"/>
    <property type="match status" value="1"/>
</dbReference>
<dbReference type="InterPro" id="IPR027417">
    <property type="entry name" value="P-loop_NTPase"/>
</dbReference>
<dbReference type="AlphaFoldDB" id="A0A6H1U352"/>
<evidence type="ECO:0000313" key="3">
    <source>
        <dbReference type="Proteomes" id="UP000500857"/>
    </source>
</evidence>
<gene>
    <name evidence="2" type="ORF">HCG48_19285</name>
</gene>
<keyword evidence="2" id="KW-0547">Nucleotide-binding</keyword>